<evidence type="ECO:0000313" key="3">
    <source>
        <dbReference type="EMBL" id="MST35336.1"/>
    </source>
</evidence>
<protein>
    <recommendedName>
        <fullName evidence="5">DUF4349 domain-containing protein</fullName>
    </recommendedName>
</protein>
<evidence type="ECO:0000256" key="2">
    <source>
        <dbReference type="SAM" id="Phobius"/>
    </source>
</evidence>
<sequence>MNEQDFDTRRTLAAIRRAKRMVVAVGIAGLACGVGLAVARPGPDQATAIVLLPGVLSQTPGSTTPDVQTQVVLAESTPVLSAALAQTHVRMSTRTLGKHLQVTSSSPELLRVTVQSRSGTEAERLANAVAAGYVDYVTSTGTGSGSAGLSSEVSQLNGQLASLHNEMARLSATLRSTSLSAATRAQDTAALATLENERASLSLQIDSLNSQIAQARLNTILSSGSVRVLQQAATYVDTAPIRLALFGGAGLVLGLVLGSGAAILRAGRRRRLYSRAELAAA</sequence>
<keyword evidence="4" id="KW-1185">Reference proteome</keyword>
<feature type="coiled-coil region" evidence="1">
    <location>
        <begin position="153"/>
        <end position="218"/>
    </location>
</feature>
<reference evidence="3 4" key="1">
    <citation type="submission" date="2019-11" db="EMBL/GenBank/DDBJ databases">
        <title>Acidiferrimicrobium australis gen. nov., sp. nov., an acidophilic and obligately heterotrophic, member of the Actinobacteria that catalyses dissimilatory oxido- reduction of iron isolated from metal-rich acidic water in Chile.</title>
        <authorList>
            <person name="Gonzalez D."/>
            <person name="Huber K."/>
            <person name="Hedrich S."/>
            <person name="Rojas-Villalobos C."/>
            <person name="Quatrini R."/>
            <person name="Dinamarca M.A."/>
            <person name="Schwarz A."/>
            <person name="Canales C."/>
            <person name="Nancucheo I."/>
        </authorList>
    </citation>
    <scope>NUCLEOTIDE SEQUENCE [LARGE SCALE GENOMIC DNA]</scope>
    <source>
        <strain evidence="3 4">USS-CCA1</strain>
    </source>
</reference>
<gene>
    <name evidence="3" type="ORF">GHK86_21720</name>
</gene>
<dbReference type="PANTHER" id="PTHR32309">
    <property type="entry name" value="TYROSINE-PROTEIN KINASE"/>
    <property type="match status" value="1"/>
</dbReference>
<organism evidence="3 4">
    <name type="scientific">Acidiferrimicrobium australe</name>
    <dbReference type="NCBI Taxonomy" id="2664430"/>
    <lineage>
        <taxon>Bacteria</taxon>
        <taxon>Bacillati</taxon>
        <taxon>Actinomycetota</taxon>
        <taxon>Acidimicrobiia</taxon>
        <taxon>Acidimicrobiales</taxon>
        <taxon>Acidimicrobiaceae</taxon>
        <taxon>Acidiferrimicrobium</taxon>
    </lineage>
</organism>
<feature type="non-terminal residue" evidence="3">
    <location>
        <position position="281"/>
    </location>
</feature>
<keyword evidence="1" id="KW-0175">Coiled coil</keyword>
<evidence type="ECO:0000313" key="4">
    <source>
        <dbReference type="Proteomes" id="UP000437736"/>
    </source>
</evidence>
<comment type="caution">
    <text evidence="3">The sequence shown here is derived from an EMBL/GenBank/DDBJ whole genome shotgun (WGS) entry which is preliminary data.</text>
</comment>
<dbReference type="PANTHER" id="PTHR32309:SF31">
    <property type="entry name" value="CAPSULAR EXOPOLYSACCHARIDE FAMILY"/>
    <property type="match status" value="1"/>
</dbReference>
<evidence type="ECO:0000256" key="1">
    <source>
        <dbReference type="SAM" id="Coils"/>
    </source>
</evidence>
<dbReference type="InterPro" id="IPR050445">
    <property type="entry name" value="Bact_polysacc_biosynth/exp"/>
</dbReference>
<accession>A0ABW9R173</accession>
<evidence type="ECO:0008006" key="5">
    <source>
        <dbReference type="Google" id="ProtNLM"/>
    </source>
</evidence>
<dbReference type="Proteomes" id="UP000437736">
    <property type="component" value="Unassembled WGS sequence"/>
</dbReference>
<keyword evidence="2" id="KW-1133">Transmembrane helix</keyword>
<proteinExistence type="predicted"/>
<keyword evidence="2" id="KW-0812">Transmembrane</keyword>
<name>A0ABW9R173_9ACTN</name>
<keyword evidence="2" id="KW-0472">Membrane</keyword>
<feature type="transmembrane region" description="Helical" evidence="2">
    <location>
        <begin position="243"/>
        <end position="264"/>
    </location>
</feature>
<feature type="transmembrane region" description="Helical" evidence="2">
    <location>
        <begin position="21"/>
        <end position="39"/>
    </location>
</feature>
<dbReference type="EMBL" id="WJHE01001641">
    <property type="protein sequence ID" value="MST35336.1"/>
    <property type="molecule type" value="Genomic_DNA"/>
</dbReference>